<dbReference type="SUPFAM" id="SSF55874">
    <property type="entry name" value="ATPase domain of HSP90 chaperone/DNA topoisomerase II/histidine kinase"/>
    <property type="match status" value="1"/>
</dbReference>
<feature type="transmembrane region" description="Helical" evidence="1">
    <location>
        <begin position="7"/>
        <end position="23"/>
    </location>
</feature>
<dbReference type="InterPro" id="IPR010559">
    <property type="entry name" value="Sig_transdc_His_kin_internal"/>
</dbReference>
<keyword evidence="3" id="KW-0808">Transferase</keyword>
<feature type="transmembrane region" description="Helical" evidence="1">
    <location>
        <begin position="43"/>
        <end position="61"/>
    </location>
</feature>
<accession>A0ABU5QQI5</accession>
<gene>
    <name evidence="3" type="ORF">VB264_16230</name>
</gene>
<evidence type="ECO:0000313" key="4">
    <source>
        <dbReference type="Proteomes" id="UP001304671"/>
    </source>
</evidence>
<evidence type="ECO:0000256" key="1">
    <source>
        <dbReference type="SAM" id="Phobius"/>
    </source>
</evidence>
<name>A0ABU5QQI5_9BACT</name>
<evidence type="ECO:0000259" key="2">
    <source>
        <dbReference type="Pfam" id="PF06580"/>
    </source>
</evidence>
<dbReference type="GO" id="GO:0016301">
    <property type="term" value="F:kinase activity"/>
    <property type="evidence" value="ECO:0007669"/>
    <property type="project" value="UniProtKB-KW"/>
</dbReference>
<organism evidence="3 4">
    <name type="scientific">Arcicella aquatica</name>
    <dbReference type="NCBI Taxonomy" id="217141"/>
    <lineage>
        <taxon>Bacteria</taxon>
        <taxon>Pseudomonadati</taxon>
        <taxon>Bacteroidota</taxon>
        <taxon>Cytophagia</taxon>
        <taxon>Cytophagales</taxon>
        <taxon>Flectobacillaceae</taxon>
        <taxon>Arcicella</taxon>
    </lineage>
</organism>
<keyword evidence="1" id="KW-0812">Transmembrane</keyword>
<keyword evidence="1" id="KW-1133">Transmembrane helix</keyword>
<keyword evidence="3" id="KW-0418">Kinase</keyword>
<evidence type="ECO:0000313" key="3">
    <source>
        <dbReference type="EMBL" id="MEA5259347.1"/>
    </source>
</evidence>
<dbReference type="Pfam" id="PF06580">
    <property type="entry name" value="His_kinase"/>
    <property type="match status" value="1"/>
</dbReference>
<keyword evidence="4" id="KW-1185">Reference proteome</keyword>
<keyword evidence="1" id="KW-0472">Membrane</keyword>
<comment type="caution">
    <text evidence="3">The sequence shown here is derived from an EMBL/GenBank/DDBJ whole genome shotgun (WGS) entry which is preliminary data.</text>
</comment>
<dbReference type="Proteomes" id="UP001304671">
    <property type="component" value="Unassembled WGS sequence"/>
</dbReference>
<feature type="domain" description="Signal transduction histidine kinase internal region" evidence="2">
    <location>
        <begin position="166"/>
        <end position="243"/>
    </location>
</feature>
<sequence length="353" mass="41049">MKQKEIVYHSLAIIAFVFLPVLLYPHPPEAENVLFASPTIRDFIGNALMMAFFYINYYYFIPKIYLDKKYLIYGCLLIAFLLLISWFPSFVTGRFLREANTFHHGAMPPPPMSGHFPAHFPPKPSEGTFLEEIKHHIFVYGIVVLFSILLHTRNRLLKTENEKLQAELSNLKAQIHPHFLFNTLNSIYALAIRKDDKTPETIIKLSEFMRYLLKDANQHQVALEKEVTYIENYIDLQKSRLRNSVAIDYWRTGNFNDKQIAPLLLFNYIENAFKHGVNPEENSKISIKIILVDQHLSLEVKNNIVTQKNNENSLNIGMPNTQERLDLLYPKKYSLAIQKTAETYTVLLDILLT</sequence>
<dbReference type="InterPro" id="IPR050640">
    <property type="entry name" value="Bact_2-comp_sensor_kinase"/>
</dbReference>
<dbReference type="Gene3D" id="3.30.565.10">
    <property type="entry name" value="Histidine kinase-like ATPase, C-terminal domain"/>
    <property type="match status" value="1"/>
</dbReference>
<proteinExistence type="predicted"/>
<dbReference type="InterPro" id="IPR036890">
    <property type="entry name" value="HATPase_C_sf"/>
</dbReference>
<dbReference type="PANTHER" id="PTHR34220">
    <property type="entry name" value="SENSOR HISTIDINE KINASE YPDA"/>
    <property type="match status" value="1"/>
</dbReference>
<feature type="transmembrane region" description="Helical" evidence="1">
    <location>
        <begin position="70"/>
        <end position="87"/>
    </location>
</feature>
<protein>
    <submittedName>
        <fullName evidence="3">Histidine kinase</fullName>
    </submittedName>
</protein>
<dbReference type="PANTHER" id="PTHR34220:SF7">
    <property type="entry name" value="SENSOR HISTIDINE KINASE YPDA"/>
    <property type="match status" value="1"/>
</dbReference>
<reference evidence="3 4" key="1">
    <citation type="submission" date="2023-12" db="EMBL/GenBank/DDBJ databases">
        <title>Novel species of the genus Arcicella isolated from rivers.</title>
        <authorList>
            <person name="Lu H."/>
        </authorList>
    </citation>
    <scope>NUCLEOTIDE SEQUENCE [LARGE SCALE GENOMIC DNA]</scope>
    <source>
        <strain evidence="3 4">LMG 21963</strain>
    </source>
</reference>
<dbReference type="EMBL" id="JAYFUL010000029">
    <property type="protein sequence ID" value="MEA5259347.1"/>
    <property type="molecule type" value="Genomic_DNA"/>
</dbReference>
<dbReference type="RefSeq" id="WP_323250878.1">
    <property type="nucleotide sequence ID" value="NZ_JAYFUL010000029.1"/>
</dbReference>